<feature type="compositionally biased region" description="Low complexity" evidence="5">
    <location>
        <begin position="1083"/>
        <end position="1107"/>
    </location>
</feature>
<dbReference type="PROSITE" id="PS50235">
    <property type="entry name" value="USP_3"/>
    <property type="match status" value="1"/>
</dbReference>
<dbReference type="SUPFAM" id="SSF54001">
    <property type="entry name" value="Cysteine proteinases"/>
    <property type="match status" value="1"/>
</dbReference>
<feature type="region of interest" description="Disordered" evidence="5">
    <location>
        <begin position="185"/>
        <end position="253"/>
    </location>
</feature>
<dbReference type="PANTHER" id="PTHR24006">
    <property type="entry name" value="UBIQUITIN CARBOXYL-TERMINAL HYDROLASE"/>
    <property type="match status" value="1"/>
</dbReference>
<protein>
    <submittedName>
        <fullName evidence="8">Ubiquitin carboxyl-terminal hydrolase 16</fullName>
    </submittedName>
</protein>
<evidence type="ECO:0000256" key="3">
    <source>
        <dbReference type="ARBA" id="ARBA00022833"/>
    </source>
</evidence>
<feature type="compositionally biased region" description="Low complexity" evidence="5">
    <location>
        <begin position="214"/>
        <end position="232"/>
    </location>
</feature>
<dbReference type="InterPro" id="IPR002893">
    <property type="entry name" value="Znf_MYND"/>
</dbReference>
<proteinExistence type="predicted"/>
<dbReference type="AlphaFoldDB" id="A0A438F7V7"/>
<feature type="region of interest" description="Disordered" evidence="5">
    <location>
        <begin position="428"/>
        <end position="561"/>
    </location>
</feature>
<dbReference type="GO" id="GO:0016579">
    <property type="term" value="P:protein deubiquitination"/>
    <property type="evidence" value="ECO:0007669"/>
    <property type="project" value="InterPro"/>
</dbReference>
<feature type="compositionally biased region" description="Low complexity" evidence="5">
    <location>
        <begin position="187"/>
        <end position="205"/>
    </location>
</feature>
<evidence type="ECO:0000256" key="1">
    <source>
        <dbReference type="ARBA" id="ARBA00022723"/>
    </source>
</evidence>
<evidence type="ECO:0000256" key="5">
    <source>
        <dbReference type="SAM" id="MobiDB-lite"/>
    </source>
</evidence>
<evidence type="ECO:0000259" key="7">
    <source>
        <dbReference type="PROSITE" id="PS50865"/>
    </source>
</evidence>
<dbReference type="InterPro" id="IPR038765">
    <property type="entry name" value="Papain-like_cys_pep_sf"/>
</dbReference>
<dbReference type="Pfam" id="PF00443">
    <property type="entry name" value="UCH"/>
    <property type="match status" value="1"/>
</dbReference>
<dbReference type="InterPro" id="IPR050164">
    <property type="entry name" value="Peptidase_C19"/>
</dbReference>
<feature type="compositionally biased region" description="Polar residues" evidence="5">
    <location>
        <begin position="428"/>
        <end position="440"/>
    </location>
</feature>
<dbReference type="FunFam" id="3.90.70.10:FF:000119">
    <property type="entry name" value="Ubiquitin specific peptidase 36"/>
    <property type="match status" value="1"/>
</dbReference>
<feature type="domain" description="MYND-type" evidence="7">
    <location>
        <begin position="69"/>
        <end position="106"/>
    </location>
</feature>
<keyword evidence="3" id="KW-0862">Zinc</keyword>
<keyword evidence="8" id="KW-0378">Hydrolase</keyword>
<dbReference type="FunFam" id="6.10.140.2220:FF:000006">
    <property type="entry name" value="Ubiquitin carboxyl-terminal hydrolase 15"/>
    <property type="match status" value="1"/>
</dbReference>
<dbReference type="PANTHER" id="PTHR24006:SF874">
    <property type="entry name" value="UBIQUITIN CARBOXYL-TERMINAL HYDROLASE 16"/>
    <property type="match status" value="1"/>
</dbReference>
<feature type="compositionally biased region" description="Basic and acidic residues" evidence="5">
    <location>
        <begin position="237"/>
        <end position="248"/>
    </location>
</feature>
<dbReference type="InterPro" id="IPR001394">
    <property type="entry name" value="Peptidase_C19_UCH"/>
</dbReference>
<feature type="compositionally biased region" description="Polar residues" evidence="5">
    <location>
        <begin position="510"/>
        <end position="526"/>
    </location>
</feature>
<feature type="domain" description="USP" evidence="6">
    <location>
        <begin position="667"/>
        <end position="1003"/>
    </location>
</feature>
<dbReference type="Gene3D" id="3.90.70.10">
    <property type="entry name" value="Cysteine proteinases"/>
    <property type="match status" value="1"/>
</dbReference>
<evidence type="ECO:0000313" key="8">
    <source>
        <dbReference type="EMBL" id="RVW56104.1"/>
    </source>
</evidence>
<feature type="compositionally biased region" description="Basic and acidic residues" evidence="5">
    <location>
        <begin position="1180"/>
        <end position="1190"/>
    </location>
</feature>
<sequence length="1213" mass="132236">MLVPGDLGFSCLALLSLFFPVIGLVIRHKWRVAVARKEEIKRLLILASEEAARAELETAAVSVSPQFQCAVCYCPTTTRCARCKAVRYCSGKCQIIHWRQGHKEECNPPSITHQIIDESISSSQKAVKQEKHAIYDNRLETEGQQCVKPIETFLSEPAFSKPNCSPEVSCEEDDHIKVEFLADGNVSDSTSKSSSTSFSGFSTSTDRAEPSDNVSVSTTSSELSDDVSVSESINSYDPEKSDGHKSDDSAMPETISSINTHQNEPFSPEFTGLVDSVNSFTGSSKLNQIKSSCSDVETQCRSSSSGLSIKSCNERSVAQPSTASSGFWEGTLDLNRTRNHAQDDSAQSYASGADSNISDSESVLRFSFNLSGSTIPPLHAEVSESKSTVLDDAHPSTLGIKKPIEGVASSEKISTKALKFRNSPSLAFENSNLVDSGPSNDSHKLKSREVKPFSSSVSNAHPSCSTGGDSISIDAPKARSSSSLSSERSNHVVNGKSGASHQLKSREVESLSSGASDPHLSSSTEGHSVPSMRSGKSTVDSDLHLSSSTRGHPVPNVKSGKVDGVHTVAASSSQIANHSPIVSNGLKTSVRKVVDQFRPSKLSKSLPLGVGSEIAGRCSDKGLFSYEVFVKLYIWNKVELRPCGLMNCGTVHNEILMCSSTSVPFSGTLLTFNLICYANAVLQCLAFTPPLTSYFLQGLHSKSCLKKEWCFTCEFESLILKAKEGNSPLSPLGILSQIRNIGSHLGNGKEEDAHEFLRYAIDAMQSVCLKEAGVNASGSLEEETSLIGLTFGGYLRSKIKCMKCHGKSERHERMMDLTVEIEGDIGTLEEALHKFTSTEILDGENKYQCSRLVTLHCYLDLLRACIFIIPIVLASERSIAQLCKSYEKAKKKLTVSEAPNILTIALKRFQSGKFGKLNKSIRFPEILDLAPFMSGTSDKSPIYRLYAVVVHLDIMNAAFSGHYVCYVKNIQNKWFKIDDSTVKPVELERVLTKGAYMLLYARCSPRAPRLIRNAVIPRNRKLEAASSRNTVKNTTFKLRHDSIDSTAGQSMIHSKPTAYHSRSPVDCPPVLNHFIQKKQGRGWSSPWTNSSDSDTSSSSSSLRSSPLAELNRYSSCSTETGRSQTDKAKLVMEGDGFWARPPNGSSKLVDMEGKGDIPFLLSDIAKPCRKLVSNSSSDSYCKETDKEKVGRVNPLDSMKLGVPSRRSTRERTD</sequence>
<evidence type="ECO:0000313" key="9">
    <source>
        <dbReference type="Proteomes" id="UP000288805"/>
    </source>
</evidence>
<feature type="compositionally biased region" description="Polar residues" evidence="5">
    <location>
        <begin position="1112"/>
        <end position="1123"/>
    </location>
</feature>
<reference evidence="8 9" key="1">
    <citation type="journal article" date="2018" name="PLoS Genet.">
        <title>Population sequencing reveals clonal diversity and ancestral inbreeding in the grapevine cultivar Chardonnay.</title>
        <authorList>
            <person name="Roach M.J."/>
            <person name="Johnson D.L."/>
            <person name="Bohlmann J."/>
            <person name="van Vuuren H.J."/>
            <person name="Jones S.J."/>
            <person name="Pretorius I.S."/>
            <person name="Schmidt S.A."/>
            <person name="Borneman A.R."/>
        </authorList>
    </citation>
    <scope>NUCLEOTIDE SEQUENCE [LARGE SCALE GENOMIC DNA]</scope>
    <source>
        <strain evidence="9">cv. Chardonnay</strain>
        <tissue evidence="8">Leaf</tissue>
    </source>
</reference>
<dbReference type="PROSITE" id="PS50865">
    <property type="entry name" value="ZF_MYND_2"/>
    <property type="match status" value="1"/>
</dbReference>
<evidence type="ECO:0000256" key="4">
    <source>
        <dbReference type="PROSITE-ProRule" id="PRU00134"/>
    </source>
</evidence>
<dbReference type="Proteomes" id="UP000288805">
    <property type="component" value="Unassembled WGS sequence"/>
</dbReference>
<gene>
    <name evidence="8" type="primary">UBP16_2</name>
    <name evidence="8" type="ORF">CK203_105438</name>
</gene>
<accession>A0A438F7V7</accession>
<dbReference type="InterPro" id="IPR028889">
    <property type="entry name" value="USP"/>
</dbReference>
<dbReference type="SUPFAM" id="SSF144232">
    <property type="entry name" value="HIT/MYND zinc finger-like"/>
    <property type="match status" value="1"/>
</dbReference>
<keyword evidence="1" id="KW-0479">Metal-binding</keyword>
<evidence type="ECO:0000256" key="2">
    <source>
        <dbReference type="ARBA" id="ARBA00022771"/>
    </source>
</evidence>
<feature type="compositionally biased region" description="Polar residues" evidence="5">
    <location>
        <begin position="453"/>
        <end position="469"/>
    </location>
</feature>
<comment type="caution">
    <text evidence="8">The sequence shown here is derived from an EMBL/GenBank/DDBJ whole genome shotgun (WGS) entry which is preliminary data.</text>
</comment>
<feature type="compositionally biased region" description="Polar residues" evidence="5">
    <location>
        <begin position="534"/>
        <end position="550"/>
    </location>
</feature>
<organism evidence="8 9">
    <name type="scientific">Vitis vinifera</name>
    <name type="common">Grape</name>
    <dbReference type="NCBI Taxonomy" id="29760"/>
    <lineage>
        <taxon>Eukaryota</taxon>
        <taxon>Viridiplantae</taxon>
        <taxon>Streptophyta</taxon>
        <taxon>Embryophyta</taxon>
        <taxon>Tracheophyta</taxon>
        <taxon>Spermatophyta</taxon>
        <taxon>Magnoliopsida</taxon>
        <taxon>eudicotyledons</taxon>
        <taxon>Gunneridae</taxon>
        <taxon>Pentapetalae</taxon>
        <taxon>rosids</taxon>
        <taxon>Vitales</taxon>
        <taxon>Vitaceae</taxon>
        <taxon>Viteae</taxon>
        <taxon>Vitis</taxon>
    </lineage>
</organism>
<dbReference type="Pfam" id="PF01753">
    <property type="entry name" value="zf-MYND"/>
    <property type="match status" value="1"/>
</dbReference>
<evidence type="ECO:0000259" key="6">
    <source>
        <dbReference type="PROSITE" id="PS50235"/>
    </source>
</evidence>
<keyword evidence="2 4" id="KW-0863">Zinc-finger</keyword>
<name>A0A438F7V7_VITVI</name>
<dbReference type="GO" id="GO:0008270">
    <property type="term" value="F:zinc ion binding"/>
    <property type="evidence" value="ECO:0007669"/>
    <property type="project" value="UniProtKB-KW"/>
</dbReference>
<dbReference type="GO" id="GO:0004843">
    <property type="term" value="F:cysteine-type deubiquitinase activity"/>
    <property type="evidence" value="ECO:0007669"/>
    <property type="project" value="InterPro"/>
</dbReference>
<feature type="compositionally biased region" description="Basic and acidic residues" evidence="5">
    <location>
        <begin position="441"/>
        <end position="451"/>
    </location>
</feature>
<feature type="region of interest" description="Disordered" evidence="5">
    <location>
        <begin position="1080"/>
        <end position="1127"/>
    </location>
</feature>
<dbReference type="Gene3D" id="6.10.140.2220">
    <property type="match status" value="1"/>
</dbReference>
<dbReference type="PROSITE" id="PS01360">
    <property type="entry name" value="ZF_MYND_1"/>
    <property type="match status" value="1"/>
</dbReference>
<feature type="region of interest" description="Disordered" evidence="5">
    <location>
        <begin position="1172"/>
        <end position="1213"/>
    </location>
</feature>
<dbReference type="EMBL" id="QGNW01001095">
    <property type="protein sequence ID" value="RVW56104.1"/>
    <property type="molecule type" value="Genomic_DNA"/>
</dbReference>